<feature type="transmembrane region" description="Helical" evidence="7">
    <location>
        <begin position="267"/>
        <end position="284"/>
    </location>
</feature>
<proteinExistence type="inferred from homology"/>
<name>W0FI70_9BACT</name>
<dbReference type="PANTHER" id="PTHR43744:SF9">
    <property type="entry name" value="POLYGALACTURONAN_RHAMNOGALACTURONAN TRANSPORT SYSTEM PERMEASE PROTEIN YTCP"/>
    <property type="match status" value="1"/>
</dbReference>
<dbReference type="EMBL" id="KC246794">
    <property type="protein sequence ID" value="AHF24443.1"/>
    <property type="molecule type" value="Genomic_DNA"/>
</dbReference>
<feature type="transmembrane region" description="Helical" evidence="7">
    <location>
        <begin position="114"/>
        <end position="136"/>
    </location>
</feature>
<feature type="transmembrane region" description="Helical" evidence="7">
    <location>
        <begin position="84"/>
        <end position="105"/>
    </location>
</feature>
<feature type="transmembrane region" description="Helical" evidence="7">
    <location>
        <begin position="199"/>
        <end position="217"/>
    </location>
</feature>
<organism evidence="9">
    <name type="scientific">uncultured bacterium Contig99</name>
    <dbReference type="NCBI Taxonomy" id="1393639"/>
    <lineage>
        <taxon>Bacteria</taxon>
        <taxon>environmental samples</taxon>
    </lineage>
</organism>
<keyword evidence="5 7" id="KW-1133">Transmembrane helix</keyword>
<comment type="subcellular location">
    <subcellularLocation>
        <location evidence="1 7">Cell membrane</location>
        <topology evidence="1 7">Multi-pass membrane protein</topology>
    </subcellularLocation>
</comment>
<dbReference type="AlphaFoldDB" id="W0FI70"/>
<evidence type="ECO:0000256" key="5">
    <source>
        <dbReference type="ARBA" id="ARBA00022989"/>
    </source>
</evidence>
<evidence type="ECO:0000256" key="2">
    <source>
        <dbReference type="ARBA" id="ARBA00022448"/>
    </source>
</evidence>
<evidence type="ECO:0000256" key="3">
    <source>
        <dbReference type="ARBA" id="ARBA00022475"/>
    </source>
</evidence>
<dbReference type="CDD" id="cd06261">
    <property type="entry name" value="TM_PBP2"/>
    <property type="match status" value="1"/>
</dbReference>
<protein>
    <submittedName>
        <fullName evidence="9">Binding-protein-dependent transport systems inner membrane component</fullName>
    </submittedName>
</protein>
<evidence type="ECO:0000256" key="4">
    <source>
        <dbReference type="ARBA" id="ARBA00022692"/>
    </source>
</evidence>
<evidence type="ECO:0000256" key="1">
    <source>
        <dbReference type="ARBA" id="ARBA00004651"/>
    </source>
</evidence>
<keyword evidence="6 7" id="KW-0472">Membrane</keyword>
<dbReference type="InterPro" id="IPR000515">
    <property type="entry name" value="MetI-like"/>
</dbReference>
<dbReference type="SUPFAM" id="SSF161098">
    <property type="entry name" value="MetI-like"/>
    <property type="match status" value="1"/>
</dbReference>
<keyword evidence="3" id="KW-1003">Cell membrane</keyword>
<accession>W0FI70</accession>
<feature type="transmembrane region" description="Helical" evidence="7">
    <location>
        <begin position="21"/>
        <end position="43"/>
    </location>
</feature>
<reference evidence="9" key="1">
    <citation type="journal article" date="2013" name="PLoS ONE">
        <title>Metagenomic insights into the carbohydrate-active enzymes carried by the microorganisms adhering to solid digesta in the rumen of cows.</title>
        <authorList>
            <person name="Wang L."/>
            <person name="Hatem A."/>
            <person name="Catalyurek U.V."/>
            <person name="Morrison M."/>
            <person name="Yu Z."/>
        </authorList>
    </citation>
    <scope>NUCLEOTIDE SEQUENCE</scope>
</reference>
<feature type="transmembrane region" description="Helical" evidence="7">
    <location>
        <begin position="142"/>
        <end position="160"/>
    </location>
</feature>
<dbReference type="InterPro" id="IPR035906">
    <property type="entry name" value="MetI-like_sf"/>
</dbReference>
<evidence type="ECO:0000259" key="8">
    <source>
        <dbReference type="PROSITE" id="PS50928"/>
    </source>
</evidence>
<evidence type="ECO:0000256" key="6">
    <source>
        <dbReference type="ARBA" id="ARBA00023136"/>
    </source>
</evidence>
<comment type="similarity">
    <text evidence="7">Belongs to the binding-protein-dependent transport system permease family.</text>
</comment>
<keyword evidence="2 7" id="KW-0813">Transport</keyword>
<dbReference type="PANTHER" id="PTHR43744">
    <property type="entry name" value="ABC TRANSPORTER PERMEASE PROTEIN MG189-RELATED-RELATED"/>
    <property type="match status" value="1"/>
</dbReference>
<feature type="domain" description="ABC transmembrane type-1" evidence="8">
    <location>
        <begin position="80"/>
        <end position="271"/>
    </location>
</feature>
<sequence length="299" mass="33332">MSEHTVKKHRRKWEGTEIFSVIVLTILAFLVIIPFWNALVISLETSAAYGQHPFSWLPGEWTLENYRYLFQSSNALVMGYKGTLIVTSIGTVVGMSVSVMAAYAFSRRFPGKKVLFGIMVFTMFFGGGLIPIYLQLKRMNLLNTYSAIILLSLISVYNIIIMKNGFDSIPPDLEEAAKIDGANDFVIFLRVMLPLQKPLIATFSLFTAVAYWNSWYWPLITFSGSQKTVLQLYLRGMISAISSAENGGQMTAAGAASVSSFSQGIKMSSVFMTMLPIMCVYPFLQKYFVKGILVGAVKM</sequence>
<dbReference type="Gene3D" id="1.10.3720.10">
    <property type="entry name" value="MetI-like"/>
    <property type="match status" value="1"/>
</dbReference>
<dbReference type="PROSITE" id="PS50928">
    <property type="entry name" value="ABC_TM1"/>
    <property type="match status" value="1"/>
</dbReference>
<dbReference type="Pfam" id="PF00528">
    <property type="entry name" value="BPD_transp_1"/>
    <property type="match status" value="1"/>
</dbReference>
<keyword evidence="4 7" id="KW-0812">Transmembrane</keyword>
<dbReference type="GO" id="GO:0005886">
    <property type="term" value="C:plasma membrane"/>
    <property type="evidence" value="ECO:0007669"/>
    <property type="project" value="UniProtKB-SubCell"/>
</dbReference>
<evidence type="ECO:0000256" key="7">
    <source>
        <dbReference type="RuleBase" id="RU363032"/>
    </source>
</evidence>
<evidence type="ECO:0000313" key="9">
    <source>
        <dbReference type="EMBL" id="AHF24443.1"/>
    </source>
</evidence>
<dbReference type="GO" id="GO:0055085">
    <property type="term" value="P:transmembrane transport"/>
    <property type="evidence" value="ECO:0007669"/>
    <property type="project" value="InterPro"/>
</dbReference>